<evidence type="ECO:0000313" key="9">
    <source>
        <dbReference type="Proteomes" id="UP001107558"/>
    </source>
</evidence>
<evidence type="ECO:0000256" key="1">
    <source>
        <dbReference type="ARBA" id="ARBA00022723"/>
    </source>
</evidence>
<dbReference type="AlphaFoldDB" id="A0A9J6BE64"/>
<keyword evidence="2" id="KW-0677">Repeat</keyword>
<dbReference type="PANTHER" id="PTHR19818:SF139">
    <property type="entry name" value="PAIR-RULE PROTEIN ODD-PAIRED"/>
    <property type="match status" value="1"/>
</dbReference>
<keyword evidence="3 5" id="KW-0863">Zinc-finger</keyword>
<evidence type="ECO:0000256" key="6">
    <source>
        <dbReference type="SAM" id="MobiDB-lite"/>
    </source>
</evidence>
<dbReference type="GO" id="GO:0005634">
    <property type="term" value="C:nucleus"/>
    <property type="evidence" value="ECO:0007669"/>
    <property type="project" value="UniProtKB-ARBA"/>
</dbReference>
<dbReference type="EMBL" id="JADBJN010000004">
    <property type="protein sequence ID" value="KAG5668164.1"/>
    <property type="molecule type" value="Genomic_DNA"/>
</dbReference>
<dbReference type="Gene3D" id="3.30.160.60">
    <property type="entry name" value="Classic Zinc Finger"/>
    <property type="match status" value="4"/>
</dbReference>
<feature type="compositionally biased region" description="Polar residues" evidence="6">
    <location>
        <begin position="80"/>
        <end position="92"/>
    </location>
</feature>
<feature type="domain" description="C2H2-type" evidence="7">
    <location>
        <begin position="159"/>
        <end position="186"/>
    </location>
</feature>
<dbReference type="GO" id="GO:0000981">
    <property type="term" value="F:DNA-binding transcription factor activity, RNA polymerase II-specific"/>
    <property type="evidence" value="ECO:0007669"/>
    <property type="project" value="TreeGrafter"/>
</dbReference>
<feature type="domain" description="C2H2-type" evidence="7">
    <location>
        <begin position="187"/>
        <end position="215"/>
    </location>
</feature>
<dbReference type="InterPro" id="IPR036236">
    <property type="entry name" value="Znf_C2H2_sf"/>
</dbReference>
<dbReference type="PANTHER" id="PTHR19818">
    <property type="entry name" value="ZINC FINGER PROTEIN ZIC AND GLI"/>
    <property type="match status" value="1"/>
</dbReference>
<evidence type="ECO:0000259" key="7">
    <source>
        <dbReference type="PROSITE" id="PS50157"/>
    </source>
</evidence>
<dbReference type="InterPro" id="IPR013087">
    <property type="entry name" value="Znf_C2H2_type"/>
</dbReference>
<dbReference type="PROSITE" id="PS00028">
    <property type="entry name" value="ZINC_FINGER_C2H2_1"/>
    <property type="match status" value="4"/>
</dbReference>
<evidence type="ECO:0000256" key="4">
    <source>
        <dbReference type="ARBA" id="ARBA00022833"/>
    </source>
</evidence>
<reference evidence="8" key="1">
    <citation type="submission" date="2021-03" db="EMBL/GenBank/DDBJ databases">
        <title>Chromosome level genome of the anhydrobiotic midge Polypedilum vanderplanki.</title>
        <authorList>
            <person name="Yoshida Y."/>
            <person name="Kikawada T."/>
            <person name="Gusev O."/>
        </authorList>
    </citation>
    <scope>NUCLEOTIDE SEQUENCE</scope>
    <source>
        <strain evidence="8">NIAS01</strain>
        <tissue evidence="8">Whole body or cell culture</tissue>
    </source>
</reference>
<dbReference type="Pfam" id="PF00096">
    <property type="entry name" value="zf-C2H2"/>
    <property type="match status" value="3"/>
</dbReference>
<protein>
    <recommendedName>
        <fullName evidence="7">C2H2-type domain-containing protein</fullName>
    </recommendedName>
</protein>
<evidence type="ECO:0000256" key="5">
    <source>
        <dbReference type="PROSITE-ProRule" id="PRU00042"/>
    </source>
</evidence>
<dbReference type="Proteomes" id="UP001107558">
    <property type="component" value="Chromosome 4"/>
</dbReference>
<keyword evidence="1" id="KW-0479">Metal-binding</keyword>
<dbReference type="GO" id="GO:0008270">
    <property type="term" value="F:zinc ion binding"/>
    <property type="evidence" value="ECO:0007669"/>
    <property type="project" value="UniProtKB-KW"/>
</dbReference>
<dbReference type="GO" id="GO:0045944">
    <property type="term" value="P:positive regulation of transcription by RNA polymerase II"/>
    <property type="evidence" value="ECO:0007669"/>
    <property type="project" value="UniProtKB-ARBA"/>
</dbReference>
<dbReference type="SMART" id="SM00355">
    <property type="entry name" value="ZnF_C2H2"/>
    <property type="match status" value="4"/>
</dbReference>
<proteinExistence type="predicted"/>
<dbReference type="FunFam" id="3.30.160.60:FF:000557">
    <property type="entry name" value="zinc finger and SCAN domain-containing protein 29"/>
    <property type="match status" value="1"/>
</dbReference>
<organism evidence="8 9">
    <name type="scientific">Polypedilum vanderplanki</name>
    <name type="common">Sleeping chironomid midge</name>
    <dbReference type="NCBI Taxonomy" id="319348"/>
    <lineage>
        <taxon>Eukaryota</taxon>
        <taxon>Metazoa</taxon>
        <taxon>Ecdysozoa</taxon>
        <taxon>Arthropoda</taxon>
        <taxon>Hexapoda</taxon>
        <taxon>Insecta</taxon>
        <taxon>Pterygota</taxon>
        <taxon>Neoptera</taxon>
        <taxon>Endopterygota</taxon>
        <taxon>Diptera</taxon>
        <taxon>Nematocera</taxon>
        <taxon>Chironomoidea</taxon>
        <taxon>Chironomidae</taxon>
        <taxon>Chironominae</taxon>
        <taxon>Polypedilum</taxon>
        <taxon>Polypedilum</taxon>
    </lineage>
</organism>
<sequence>MESENFNSNEVNNCNDSGIMMNYYQNLLDSIKDQLGCQNTPEMNHLIWSQFLITLSALLSTQTLNLNETNNNFTIQDTSMSNDLRTNMNGNKSSDDNSRKFPCSRCGKNFKRASTLHTHLMIHSNIRPYECPFENCEKRFHQKSDMKKHCYTHTGEKPYQCMFCQKCFSQSSNLITHQRKHTNFQPFLCKLCGFRFQRKNELKRHQQVEHNVEMTDF</sequence>
<name>A0A9J6BE64_POLVA</name>
<feature type="region of interest" description="Disordered" evidence="6">
    <location>
        <begin position="80"/>
        <end position="99"/>
    </location>
</feature>
<evidence type="ECO:0000256" key="3">
    <source>
        <dbReference type="ARBA" id="ARBA00022771"/>
    </source>
</evidence>
<keyword evidence="9" id="KW-1185">Reference proteome</keyword>
<dbReference type="FunFam" id="3.30.160.60:FF:000345">
    <property type="entry name" value="Zinc finger protein Gfi-1"/>
    <property type="match status" value="1"/>
</dbReference>
<dbReference type="OrthoDB" id="6155966at2759"/>
<keyword evidence="4" id="KW-0862">Zinc</keyword>
<gene>
    <name evidence="8" type="ORF">PVAND_016116</name>
</gene>
<feature type="domain" description="C2H2-type" evidence="7">
    <location>
        <begin position="129"/>
        <end position="158"/>
    </location>
</feature>
<dbReference type="FunFam" id="3.30.160.60:FF:000100">
    <property type="entry name" value="Zinc finger 45-like"/>
    <property type="match status" value="1"/>
</dbReference>
<evidence type="ECO:0000313" key="8">
    <source>
        <dbReference type="EMBL" id="KAG5668164.1"/>
    </source>
</evidence>
<dbReference type="PROSITE" id="PS50157">
    <property type="entry name" value="ZINC_FINGER_C2H2_2"/>
    <property type="match status" value="4"/>
</dbReference>
<accession>A0A9J6BE64</accession>
<dbReference type="SUPFAM" id="SSF57667">
    <property type="entry name" value="beta-beta-alpha zinc fingers"/>
    <property type="match status" value="2"/>
</dbReference>
<dbReference type="InterPro" id="IPR050329">
    <property type="entry name" value="GLI_C2H2-zinc-finger"/>
</dbReference>
<feature type="domain" description="C2H2-type" evidence="7">
    <location>
        <begin position="101"/>
        <end position="128"/>
    </location>
</feature>
<comment type="caution">
    <text evidence="8">The sequence shown here is derived from an EMBL/GenBank/DDBJ whole genome shotgun (WGS) entry which is preliminary data.</text>
</comment>
<evidence type="ECO:0000256" key="2">
    <source>
        <dbReference type="ARBA" id="ARBA00022737"/>
    </source>
</evidence>
<dbReference type="GO" id="GO:0000978">
    <property type="term" value="F:RNA polymerase II cis-regulatory region sequence-specific DNA binding"/>
    <property type="evidence" value="ECO:0007669"/>
    <property type="project" value="TreeGrafter"/>
</dbReference>